<feature type="disulfide bond" evidence="8">
    <location>
        <begin position="124"/>
        <end position="125"/>
    </location>
</feature>
<keyword evidence="12" id="KW-1185">Reference proteome</keyword>
<evidence type="ECO:0000259" key="10">
    <source>
        <dbReference type="Pfam" id="PF01011"/>
    </source>
</evidence>
<feature type="signal peptide" evidence="9">
    <location>
        <begin position="1"/>
        <end position="20"/>
    </location>
</feature>
<dbReference type="InterPro" id="IPR017512">
    <property type="entry name" value="PQQ_MeOH/EtOH_DH"/>
</dbReference>
<feature type="chain" id="PRO_5012754652" evidence="9">
    <location>
        <begin position="21"/>
        <end position="556"/>
    </location>
</feature>
<keyword evidence="7" id="KW-0106">Calcium</keyword>
<evidence type="ECO:0000256" key="7">
    <source>
        <dbReference type="PIRSR" id="PIRSR617512-3"/>
    </source>
</evidence>
<feature type="active site" description="Proton acceptor" evidence="5">
    <location>
        <position position="301"/>
    </location>
</feature>
<feature type="binding site" evidence="7">
    <location>
        <position position="192"/>
    </location>
    <ligand>
        <name>Ca(2+)</name>
        <dbReference type="ChEBI" id="CHEBI:29108"/>
    </ligand>
</feature>
<feature type="binding site" evidence="6">
    <location>
        <position position="533"/>
    </location>
    <ligand>
        <name>pyrroloquinoline quinone</name>
        <dbReference type="ChEBI" id="CHEBI:58442"/>
    </ligand>
</feature>
<feature type="binding site" evidence="6">
    <location>
        <begin position="390"/>
        <end position="391"/>
    </location>
    <ligand>
        <name>pyrroloquinoline quinone</name>
        <dbReference type="ChEBI" id="CHEBI:58442"/>
    </ligand>
</feature>
<dbReference type="SUPFAM" id="SSF50998">
    <property type="entry name" value="Quinoprotein alcohol dehydrogenase-like"/>
    <property type="match status" value="1"/>
</dbReference>
<keyword evidence="8" id="KW-1015">Disulfide bond</keyword>
<gene>
    <name evidence="11" type="ORF">SAMN06296008_10456</name>
</gene>
<dbReference type="GO" id="GO:0016020">
    <property type="term" value="C:membrane"/>
    <property type="evidence" value="ECO:0007669"/>
    <property type="project" value="InterPro"/>
</dbReference>
<dbReference type="EMBL" id="FWXJ01000004">
    <property type="protein sequence ID" value="SMC41826.1"/>
    <property type="molecule type" value="Genomic_DNA"/>
</dbReference>
<organism evidence="11 12">
    <name type="scientific">Polynucleobacter kasalickyi</name>
    <dbReference type="NCBI Taxonomy" id="1938817"/>
    <lineage>
        <taxon>Bacteria</taxon>
        <taxon>Pseudomonadati</taxon>
        <taxon>Pseudomonadota</taxon>
        <taxon>Betaproteobacteria</taxon>
        <taxon>Burkholderiales</taxon>
        <taxon>Burkholderiaceae</taxon>
        <taxon>Polynucleobacter</taxon>
    </lineage>
</organism>
<evidence type="ECO:0000256" key="4">
    <source>
        <dbReference type="ARBA" id="ARBA00023002"/>
    </source>
</evidence>
<dbReference type="STRING" id="1938817.SAMN06296008_10456"/>
<comment type="similarity">
    <text evidence="1">Belongs to the bacterial PQQ dehydrogenase family.</text>
</comment>
<keyword evidence="4" id="KW-0560">Oxidoreductase</keyword>
<keyword evidence="9" id="KW-0732">Signal</keyword>
<dbReference type="SMART" id="SM00564">
    <property type="entry name" value="PQQ"/>
    <property type="match status" value="4"/>
</dbReference>
<keyword evidence="2 7" id="KW-0479">Metal-binding</keyword>
<dbReference type="GO" id="GO:0016614">
    <property type="term" value="F:oxidoreductase activity, acting on CH-OH group of donors"/>
    <property type="evidence" value="ECO:0007669"/>
    <property type="project" value="InterPro"/>
</dbReference>
<feature type="binding site" evidence="7">
    <location>
        <position position="301"/>
    </location>
    <ligand>
        <name>Ca(2+)</name>
        <dbReference type="ChEBI" id="CHEBI:29108"/>
    </ligand>
</feature>
<reference evidence="11 12" key="1">
    <citation type="submission" date="2017-04" db="EMBL/GenBank/DDBJ databases">
        <authorList>
            <person name="Afonso C.L."/>
            <person name="Miller P.J."/>
            <person name="Scott M.A."/>
            <person name="Spackman E."/>
            <person name="Goraichik I."/>
            <person name="Dimitrov K.M."/>
            <person name="Suarez D.L."/>
            <person name="Swayne D.E."/>
        </authorList>
    </citation>
    <scope>NUCLEOTIDE SEQUENCE [LARGE SCALE GENOMIC DNA]</scope>
    <source>
        <strain evidence="11 12">VK13</strain>
    </source>
</reference>
<evidence type="ECO:0000256" key="2">
    <source>
        <dbReference type="ARBA" id="ARBA00022723"/>
    </source>
</evidence>
<comment type="cofactor">
    <cofactor evidence="6">
        <name>pyrroloquinoline quinone</name>
        <dbReference type="ChEBI" id="CHEBI:58442"/>
    </cofactor>
    <text evidence="6">Binds 1 PQQ group per subunit.</text>
</comment>
<evidence type="ECO:0000256" key="6">
    <source>
        <dbReference type="PIRSR" id="PIRSR617512-2"/>
    </source>
</evidence>
<name>A0A1W1Z0B4_9BURK</name>
<sequence>MKKIFTTLAIVCSISLSAFAQTNQDLIANGKTGSTDEVLTYGMGYNQNRYSPLSQINKNTVKKLVPVWSVGMENDTGEQAQPMIHDGVMYVSDAKWTIAIDAVSGKQLWRTPVDFDPDTPRVVCCGISNKGVALYKGMVLRTTLDAHVMALDQKTGKQIWKQKAADWKQGYSLTAAPLLANGVLMTGCSGAEFGARCFIDGWEPETGKHLWRRWTIPGPGEKGHETWIPSESYKNGGGSAWITGSYDPELDLAYWGTGNAGPWNPTNRKGDNLYSASILAIRPSTGEIVWHYQAVPNDVFDWDTVFELVLADIKVEGQNRKVLMQLNRNGFLYVLDRTNGKLISAKPYEKVTWATHVDMATGRPVESEDTKRLRAGEKIEMWPSVRGAKNWPHVAFNPNTGLVYATTNHAYSNYRFVPLAEFKPGFRYQGVENSYSPINPDTVAGHIEAIDPLTAKPKWRLPLIGQVGGASIIATGGGLLFTGKHTGEVIAIDSDKGEIVWEFKTPSGINSNPITWSKNGKQYVTILSGLGGVVSGTRGLPDIPKMGSIWTFALME</sequence>
<evidence type="ECO:0000256" key="1">
    <source>
        <dbReference type="ARBA" id="ARBA00008156"/>
    </source>
</evidence>
<dbReference type="InterPro" id="IPR011047">
    <property type="entry name" value="Quinoprotein_ADH-like_sf"/>
</dbReference>
<dbReference type="GO" id="GO:0005509">
    <property type="term" value="F:calcium ion binding"/>
    <property type="evidence" value="ECO:0007669"/>
    <property type="project" value="InterPro"/>
</dbReference>
<dbReference type="Proteomes" id="UP000192708">
    <property type="component" value="Unassembled WGS sequence"/>
</dbReference>
<dbReference type="Gene3D" id="2.140.10.10">
    <property type="entry name" value="Quinoprotein alcohol dehydrogenase-like superfamily"/>
    <property type="match status" value="1"/>
</dbReference>
<accession>A0A1W1Z0B4</accession>
<dbReference type="AlphaFoldDB" id="A0A1W1Z0B4"/>
<protein>
    <submittedName>
        <fullName evidence="11">Alcohol dehydrogenase (Cytochrome c)</fullName>
    </submittedName>
</protein>
<comment type="cofactor">
    <cofactor evidence="7">
        <name>Ca(2+)</name>
        <dbReference type="ChEBI" id="CHEBI:29108"/>
    </cofactor>
    <text evidence="7">Binds 1 Ca(2+) ion per subunit.</text>
</comment>
<feature type="binding site" evidence="7">
    <location>
        <position position="259"/>
    </location>
    <ligand>
        <name>Ca(2+)</name>
        <dbReference type="ChEBI" id="CHEBI:29108"/>
    </ligand>
</feature>
<evidence type="ECO:0000313" key="11">
    <source>
        <dbReference type="EMBL" id="SMC41826.1"/>
    </source>
</evidence>
<evidence type="ECO:0000256" key="8">
    <source>
        <dbReference type="PIRSR" id="PIRSR617512-4"/>
    </source>
</evidence>
<dbReference type="PANTHER" id="PTHR32303">
    <property type="entry name" value="QUINOPROTEIN ALCOHOL DEHYDROGENASE (CYTOCHROME C)"/>
    <property type="match status" value="1"/>
</dbReference>
<evidence type="ECO:0000256" key="5">
    <source>
        <dbReference type="PIRSR" id="PIRSR617512-1"/>
    </source>
</evidence>
<feature type="binding site" evidence="6">
    <location>
        <position position="174"/>
    </location>
    <ligand>
        <name>pyrroloquinoline quinone</name>
        <dbReference type="ChEBI" id="CHEBI:58442"/>
    </ligand>
</feature>
<dbReference type="PANTHER" id="PTHR32303:SF20">
    <property type="entry name" value="QUINOPROTEIN ETHANOL DEHYDROGENASE"/>
    <property type="match status" value="1"/>
</dbReference>
<dbReference type="NCBIfam" id="TIGR03075">
    <property type="entry name" value="PQQ_enz_alc_DH"/>
    <property type="match status" value="1"/>
</dbReference>
<feature type="domain" description="Pyrrolo-quinoline quinone repeat" evidence="10">
    <location>
        <begin position="40"/>
        <end position="343"/>
    </location>
</feature>
<dbReference type="Pfam" id="PF01011">
    <property type="entry name" value="PQQ"/>
    <property type="match status" value="2"/>
</dbReference>
<dbReference type="OrthoDB" id="9794322at2"/>
<keyword evidence="3 6" id="KW-0634">PQQ</keyword>
<evidence type="ECO:0000256" key="3">
    <source>
        <dbReference type="ARBA" id="ARBA00022891"/>
    </source>
</evidence>
<dbReference type="InterPro" id="IPR018391">
    <property type="entry name" value="PQQ_b-propeller_rpt"/>
</dbReference>
<evidence type="ECO:0000313" key="12">
    <source>
        <dbReference type="Proteomes" id="UP000192708"/>
    </source>
</evidence>
<dbReference type="InterPro" id="IPR002372">
    <property type="entry name" value="PQQ_rpt_dom"/>
</dbReference>
<feature type="binding site" evidence="6">
    <location>
        <begin position="190"/>
        <end position="191"/>
    </location>
    <ligand>
        <name>pyrroloquinoline quinone</name>
        <dbReference type="ChEBI" id="CHEBI:58442"/>
    </ligand>
</feature>
<evidence type="ECO:0000256" key="9">
    <source>
        <dbReference type="SAM" id="SignalP"/>
    </source>
</evidence>
<proteinExistence type="inferred from homology"/>
<feature type="domain" description="Pyrrolo-quinoline quinone repeat" evidence="10">
    <location>
        <begin position="463"/>
        <end position="524"/>
    </location>
</feature>